<dbReference type="AGR" id="WB:WBGene00194868"/>
<evidence type="ECO:0000313" key="2">
    <source>
        <dbReference type="EMBL" id="CBI63230.1"/>
    </source>
</evidence>
<gene>
    <name evidence="2" type="ORF">CELE_M03C11.9</name>
    <name evidence="2 4" type="ORF">M03C11.9</name>
</gene>
<dbReference type="InParanoid" id="G5EFZ8"/>
<reference evidence="2 3" key="1">
    <citation type="journal article" date="1998" name="Science">
        <title>Genome sequence of the nematode C. elegans: a platform for investigating biology.</title>
        <authorList>
            <consortium name="The C. elegans sequencing consortium"/>
            <person name="Sulson J.E."/>
            <person name="Waterston R."/>
        </authorList>
    </citation>
    <scope>NUCLEOTIDE SEQUENCE [LARGE SCALE GENOMIC DNA]</scope>
    <source>
        <strain evidence="2 3">Bristol N2</strain>
    </source>
</reference>
<organism evidence="2 3">
    <name type="scientific">Caenorhabditis elegans</name>
    <dbReference type="NCBI Taxonomy" id="6239"/>
    <lineage>
        <taxon>Eukaryota</taxon>
        <taxon>Metazoa</taxon>
        <taxon>Ecdysozoa</taxon>
        <taxon>Nematoda</taxon>
        <taxon>Chromadorea</taxon>
        <taxon>Rhabditida</taxon>
        <taxon>Rhabditina</taxon>
        <taxon>Rhabditomorpha</taxon>
        <taxon>Rhabditoidea</taxon>
        <taxon>Rhabditidae</taxon>
        <taxon>Peloderinae</taxon>
        <taxon>Caenorhabditis</taxon>
    </lineage>
</organism>
<dbReference type="Bgee" id="WBGene00194868">
    <property type="expression patterns" value="Expressed in larva and 3 other cell types or tissues"/>
</dbReference>
<evidence type="ECO:0000256" key="1">
    <source>
        <dbReference type="SAM" id="Phobius"/>
    </source>
</evidence>
<dbReference type="RefSeq" id="NP_001255074.1">
    <property type="nucleotide sequence ID" value="NM_001268145.1"/>
</dbReference>
<dbReference type="HOGENOM" id="CLU_3160440_0_0_1"/>
<dbReference type="Proteomes" id="UP000001940">
    <property type="component" value="Chromosome III"/>
</dbReference>
<feature type="transmembrane region" description="Helical" evidence="1">
    <location>
        <begin position="26"/>
        <end position="44"/>
    </location>
</feature>
<dbReference type="WormBase" id="M03C11.9">
    <property type="protein sequence ID" value="CE44324"/>
    <property type="gene ID" value="WBGene00194868"/>
</dbReference>
<proteinExistence type="predicted"/>
<dbReference type="EMBL" id="BX284603">
    <property type="protein sequence ID" value="CBI63230.1"/>
    <property type="molecule type" value="Genomic_DNA"/>
</dbReference>
<keyword evidence="1" id="KW-0472">Membrane</keyword>
<dbReference type="CTD" id="13191124"/>
<keyword evidence="1" id="KW-0812">Transmembrane</keyword>
<evidence type="ECO:0000313" key="4">
    <source>
        <dbReference type="WormBase" id="M03C11.9"/>
    </source>
</evidence>
<dbReference type="AlphaFoldDB" id="G5EFZ8"/>
<sequence>MTEKSRLSSYLFQFEFHINHHNHPQIFLSIFLSFQYILILFPFSPTPF</sequence>
<keyword evidence="1" id="KW-1133">Transmembrane helix</keyword>
<accession>G5EFZ8</accession>
<evidence type="ECO:0000313" key="3">
    <source>
        <dbReference type="Proteomes" id="UP000001940"/>
    </source>
</evidence>
<protein>
    <submittedName>
        <fullName evidence="2">Uncharacterized protein</fullName>
    </submittedName>
</protein>
<dbReference type="PaxDb" id="6239-M03C11.9"/>
<name>G5EFZ8_CAEEL</name>
<dbReference type="GeneID" id="13191124"/>
<keyword evidence="3" id="KW-1185">Reference proteome</keyword>
<dbReference type="KEGG" id="cel:CELE_M03C11.9"/>
<dbReference type="SMR" id="G5EFZ8"/>